<reference evidence="2 3" key="1">
    <citation type="journal article" date="2023" name="G3 (Bethesda)">
        <title>A chromosome-level genome assembly of Zasmidium syzygii isolated from banana leaves.</title>
        <authorList>
            <person name="van Westerhoven A.C."/>
            <person name="Mehrabi R."/>
            <person name="Talebi R."/>
            <person name="Steentjes M.B.F."/>
            <person name="Corcolon B."/>
            <person name="Chong P.A."/>
            <person name="Kema G.H.J."/>
            <person name="Seidl M.F."/>
        </authorList>
    </citation>
    <scope>NUCLEOTIDE SEQUENCE [LARGE SCALE GENOMIC DNA]</scope>
    <source>
        <strain evidence="2 3">P124</strain>
    </source>
</reference>
<comment type="caution">
    <text evidence="2">The sequence shown here is derived from an EMBL/GenBank/DDBJ whole genome shotgun (WGS) entry which is preliminary data.</text>
</comment>
<feature type="region of interest" description="Disordered" evidence="1">
    <location>
        <begin position="409"/>
        <end position="438"/>
    </location>
</feature>
<keyword evidence="3" id="KW-1185">Reference proteome</keyword>
<feature type="compositionally biased region" description="Low complexity" evidence="1">
    <location>
        <begin position="427"/>
        <end position="438"/>
    </location>
</feature>
<dbReference type="Proteomes" id="UP001305779">
    <property type="component" value="Unassembled WGS sequence"/>
</dbReference>
<accession>A0ABR0E8N1</accession>
<proteinExistence type="predicted"/>
<name>A0ABR0E8N1_ZASCE</name>
<sequence length="461" mass="51128">MGSKKQRAKATKTSTLHTIGGSGSSRRANQDLILDRKPIKPGHVSPGNSPFMKKLPREIRDKIYEELLIVKLTPEMTALYEEEIEGAESYAGDYGREKALDMMDQDLGLLPGAAQNYGSNFIGKNKGILLANKQIYEEATSVLFGKNLFVILPETDRVWSFWRCDSYGCQPVTQPCYVRPETAVKIKHLLIIVSNPHFFRDPEIDRAKYALKENLQTTISTLAEVDLKLKTLKVRYWSCFGGEVDSVRHEMEGPLQPGFPERPVMLQRVGGRFTTIRRDQAEERVFSHAREVLAPLREFKKVAEDVSVRGDVPQGLIDELTQTMAMDGAAIKKKQDKAEAIGKKKQPDNSGLAEFARMCLDETPESDPETRALYERMMKVPAKSPSVMARYMQRPTKEEMDRYDAHCRAQAAADAAPATDGGGGGQQTPTQLATAATPGAIGFIAGKPIFGPPRPPTDDVA</sequence>
<dbReference type="EMBL" id="JAXOVC010000008">
    <property type="protein sequence ID" value="KAK4497793.1"/>
    <property type="molecule type" value="Genomic_DNA"/>
</dbReference>
<evidence type="ECO:0000313" key="3">
    <source>
        <dbReference type="Proteomes" id="UP001305779"/>
    </source>
</evidence>
<organism evidence="2 3">
    <name type="scientific">Zasmidium cellare</name>
    <name type="common">Wine cellar mold</name>
    <name type="synonym">Racodium cellare</name>
    <dbReference type="NCBI Taxonomy" id="395010"/>
    <lineage>
        <taxon>Eukaryota</taxon>
        <taxon>Fungi</taxon>
        <taxon>Dikarya</taxon>
        <taxon>Ascomycota</taxon>
        <taxon>Pezizomycotina</taxon>
        <taxon>Dothideomycetes</taxon>
        <taxon>Dothideomycetidae</taxon>
        <taxon>Mycosphaerellales</taxon>
        <taxon>Mycosphaerellaceae</taxon>
        <taxon>Zasmidium</taxon>
    </lineage>
</organism>
<gene>
    <name evidence="2" type="ORF">PRZ48_010447</name>
</gene>
<feature type="compositionally biased region" description="Basic residues" evidence="1">
    <location>
        <begin position="1"/>
        <end position="10"/>
    </location>
</feature>
<feature type="compositionally biased region" description="Low complexity" evidence="1">
    <location>
        <begin position="409"/>
        <end position="419"/>
    </location>
</feature>
<protein>
    <submittedName>
        <fullName evidence="2">Uncharacterized protein</fullName>
    </submittedName>
</protein>
<feature type="region of interest" description="Disordered" evidence="1">
    <location>
        <begin position="1"/>
        <end position="29"/>
    </location>
</feature>
<evidence type="ECO:0000313" key="2">
    <source>
        <dbReference type="EMBL" id="KAK4497793.1"/>
    </source>
</evidence>
<evidence type="ECO:0000256" key="1">
    <source>
        <dbReference type="SAM" id="MobiDB-lite"/>
    </source>
</evidence>